<evidence type="ECO:0000256" key="1">
    <source>
        <dbReference type="SAM" id="MobiDB-lite"/>
    </source>
</evidence>
<name>A0A8T0HIZ6_CERPU</name>
<organism evidence="2 3">
    <name type="scientific">Ceratodon purpureus</name>
    <name type="common">Fire moss</name>
    <name type="synonym">Dicranum purpureum</name>
    <dbReference type="NCBI Taxonomy" id="3225"/>
    <lineage>
        <taxon>Eukaryota</taxon>
        <taxon>Viridiplantae</taxon>
        <taxon>Streptophyta</taxon>
        <taxon>Embryophyta</taxon>
        <taxon>Bryophyta</taxon>
        <taxon>Bryophytina</taxon>
        <taxon>Bryopsida</taxon>
        <taxon>Dicranidae</taxon>
        <taxon>Pseudoditrichales</taxon>
        <taxon>Ditrichaceae</taxon>
        <taxon>Ceratodon</taxon>
    </lineage>
</organism>
<gene>
    <name evidence="2" type="ORF">KC19_6G163100</name>
</gene>
<feature type="compositionally biased region" description="Low complexity" evidence="1">
    <location>
        <begin position="95"/>
        <end position="104"/>
    </location>
</feature>
<dbReference type="Proteomes" id="UP000822688">
    <property type="component" value="Chromosome 6"/>
</dbReference>
<reference evidence="2 3" key="1">
    <citation type="submission" date="2020-06" db="EMBL/GenBank/DDBJ databases">
        <title>WGS assembly of Ceratodon purpureus strain R40.</title>
        <authorList>
            <person name="Carey S.B."/>
            <person name="Jenkins J."/>
            <person name="Shu S."/>
            <person name="Lovell J.T."/>
            <person name="Sreedasyam A."/>
            <person name="Maumus F."/>
            <person name="Tiley G.P."/>
            <person name="Fernandez-Pozo N."/>
            <person name="Barry K."/>
            <person name="Chen C."/>
            <person name="Wang M."/>
            <person name="Lipzen A."/>
            <person name="Daum C."/>
            <person name="Saski C.A."/>
            <person name="Payton A.C."/>
            <person name="Mcbreen J.C."/>
            <person name="Conrad R.E."/>
            <person name="Kollar L.M."/>
            <person name="Olsson S."/>
            <person name="Huttunen S."/>
            <person name="Landis J.B."/>
            <person name="Wickett N.J."/>
            <person name="Johnson M.G."/>
            <person name="Rensing S.A."/>
            <person name="Grimwood J."/>
            <person name="Schmutz J."/>
            <person name="Mcdaniel S.F."/>
        </authorList>
    </citation>
    <scope>NUCLEOTIDE SEQUENCE [LARGE SCALE GENOMIC DNA]</scope>
    <source>
        <strain evidence="2 3">R40</strain>
    </source>
</reference>
<protein>
    <submittedName>
        <fullName evidence="2">Uncharacterized protein</fullName>
    </submittedName>
</protein>
<comment type="caution">
    <text evidence="2">The sequence shown here is derived from an EMBL/GenBank/DDBJ whole genome shotgun (WGS) entry which is preliminary data.</text>
</comment>
<dbReference type="EMBL" id="CM026427">
    <property type="protein sequence ID" value="KAG0570452.1"/>
    <property type="molecule type" value="Genomic_DNA"/>
</dbReference>
<feature type="region of interest" description="Disordered" evidence="1">
    <location>
        <begin position="1"/>
        <end position="117"/>
    </location>
</feature>
<feature type="compositionally biased region" description="Polar residues" evidence="1">
    <location>
        <begin position="22"/>
        <end position="34"/>
    </location>
</feature>
<accession>A0A8T0HIZ6</accession>
<proteinExistence type="predicted"/>
<evidence type="ECO:0000313" key="2">
    <source>
        <dbReference type="EMBL" id="KAG0570452.1"/>
    </source>
</evidence>
<dbReference type="AlphaFoldDB" id="A0A8T0HIZ6"/>
<keyword evidence="3" id="KW-1185">Reference proteome</keyword>
<evidence type="ECO:0000313" key="3">
    <source>
        <dbReference type="Proteomes" id="UP000822688"/>
    </source>
</evidence>
<sequence>MQAPPPGGRGGPLIGNFMVGRPSTSPSSQPNNAFKSVPGGAGHGGTLGASSSSGGSSGGINKSVVFTNKVGSGVDPRSPTAGMHPAAGRGGVPTSSTGGSLALRGGSGSGSVGPRLRAEGLMVPPASDAATLRRQVAALQIDLEAHIDGEQRLQSINHELRERLNQVKSLSFDSLFSS</sequence>